<gene>
    <name evidence="3" type="ORF">PPROV_000639400</name>
</gene>
<keyword evidence="4" id="KW-1185">Reference proteome</keyword>
<proteinExistence type="predicted"/>
<protein>
    <submittedName>
        <fullName evidence="3">Uncharacterized protein</fullName>
    </submittedName>
</protein>
<keyword evidence="1" id="KW-0175">Coiled coil</keyword>
<feature type="region of interest" description="Disordered" evidence="2">
    <location>
        <begin position="107"/>
        <end position="137"/>
    </location>
</feature>
<comment type="caution">
    <text evidence="3">The sequence shown here is derived from an EMBL/GenBank/DDBJ whole genome shotgun (WGS) entry which is preliminary data.</text>
</comment>
<feature type="compositionally biased region" description="Low complexity" evidence="2">
    <location>
        <begin position="1"/>
        <end position="20"/>
    </location>
</feature>
<feature type="region of interest" description="Disordered" evidence="2">
    <location>
        <begin position="1"/>
        <end position="28"/>
    </location>
</feature>
<name>A0A830HLA2_9CHLO</name>
<dbReference type="EMBL" id="BNJQ01000017">
    <property type="protein sequence ID" value="GHP07652.1"/>
    <property type="molecule type" value="Genomic_DNA"/>
</dbReference>
<evidence type="ECO:0000313" key="3">
    <source>
        <dbReference type="EMBL" id="GHP07652.1"/>
    </source>
</evidence>
<dbReference type="Proteomes" id="UP000660262">
    <property type="component" value="Unassembled WGS sequence"/>
</dbReference>
<reference evidence="3" key="1">
    <citation type="submission" date="2020-10" db="EMBL/GenBank/DDBJ databases">
        <title>Unveiling of a novel bifunctional photoreceptor, Dualchrome1, isolated from a cosmopolitan green alga.</title>
        <authorList>
            <person name="Suzuki S."/>
            <person name="Kawachi M."/>
        </authorList>
    </citation>
    <scope>NUCLEOTIDE SEQUENCE</scope>
    <source>
        <strain evidence="3">NIES 2893</strain>
    </source>
</reference>
<feature type="coiled-coil region" evidence="1">
    <location>
        <begin position="142"/>
        <end position="176"/>
    </location>
</feature>
<organism evidence="3 4">
    <name type="scientific">Pycnococcus provasolii</name>
    <dbReference type="NCBI Taxonomy" id="41880"/>
    <lineage>
        <taxon>Eukaryota</taxon>
        <taxon>Viridiplantae</taxon>
        <taxon>Chlorophyta</taxon>
        <taxon>Pseudoscourfieldiophyceae</taxon>
        <taxon>Pseudoscourfieldiales</taxon>
        <taxon>Pycnococcaceae</taxon>
        <taxon>Pycnococcus</taxon>
    </lineage>
</organism>
<feature type="compositionally biased region" description="Low complexity" evidence="2">
    <location>
        <begin position="187"/>
        <end position="196"/>
    </location>
</feature>
<feature type="compositionally biased region" description="Polar residues" evidence="2">
    <location>
        <begin position="208"/>
        <end position="240"/>
    </location>
</feature>
<evidence type="ECO:0000313" key="4">
    <source>
        <dbReference type="Proteomes" id="UP000660262"/>
    </source>
</evidence>
<evidence type="ECO:0000256" key="2">
    <source>
        <dbReference type="SAM" id="MobiDB-lite"/>
    </source>
</evidence>
<feature type="region of interest" description="Disordered" evidence="2">
    <location>
        <begin position="177"/>
        <end position="196"/>
    </location>
</feature>
<evidence type="ECO:0000256" key="1">
    <source>
        <dbReference type="SAM" id="Coils"/>
    </source>
</evidence>
<feature type="region of interest" description="Disordered" evidence="2">
    <location>
        <begin position="201"/>
        <end position="255"/>
    </location>
</feature>
<sequence length="255" mass="27288">MSAAAAADTTNNNHNNSNNDGHPDLAIDGIQSEPFRQTLLKKFLGDQLKAAKRAKPKTLRTATTRLPRLDETAPTIRRLDTTTRSTKEGAGADDALTTVSVGTHAKWWTQTGAPSRRGPPPSYPPTAITERYGPDDGTPSEVAAYQKRVEQLEAQMAEERARRAATEQQMAELMRTMKSDTSRSTGSRAPSVAPAVPPLRAAAAATLQGDTNTSYEPPSGWSCNASSVAGNSYAAGSTASRMRPNPITGRLERNK</sequence>
<dbReference type="AlphaFoldDB" id="A0A830HLA2"/>
<accession>A0A830HLA2</accession>